<keyword evidence="1" id="KW-1133">Transmembrane helix</keyword>
<organism evidence="2 3">
    <name type="scientific">Arcticibacterium luteifluviistationis</name>
    <dbReference type="NCBI Taxonomy" id="1784714"/>
    <lineage>
        <taxon>Bacteria</taxon>
        <taxon>Pseudomonadati</taxon>
        <taxon>Bacteroidota</taxon>
        <taxon>Cytophagia</taxon>
        <taxon>Cytophagales</taxon>
        <taxon>Leadbetterellaceae</taxon>
        <taxon>Arcticibacterium</taxon>
    </lineage>
</organism>
<sequence>MKRFIERHSHLFHKLGLSLSFLCAIHCLAMPFVLVLLPFLGANFFSDEAEFLMIGVSLLIGFFVLLKDYRHHDNILPLVLLGASFCLVLLHVFVHNHVIVSLSSISMAVAYFYNWRLHKNVCSHS</sequence>
<keyword evidence="1" id="KW-0472">Membrane</keyword>
<dbReference type="KEGG" id="als:DJ013_15460"/>
<dbReference type="Proteomes" id="UP000249873">
    <property type="component" value="Chromosome"/>
</dbReference>
<dbReference type="RefSeq" id="WP_111372851.1">
    <property type="nucleotide sequence ID" value="NZ_CP029480.1"/>
</dbReference>
<dbReference type="OrthoDB" id="5966279at2"/>
<dbReference type="GO" id="GO:0016020">
    <property type="term" value="C:membrane"/>
    <property type="evidence" value="ECO:0007669"/>
    <property type="project" value="InterPro"/>
</dbReference>
<protein>
    <recommendedName>
        <fullName evidence="4">MerC domain-containing protein</fullName>
    </recommendedName>
</protein>
<gene>
    <name evidence="2" type="ORF">DJ013_15460</name>
</gene>
<feature type="transmembrane region" description="Helical" evidence="1">
    <location>
        <begin position="75"/>
        <end position="92"/>
    </location>
</feature>
<dbReference type="Pfam" id="PF03203">
    <property type="entry name" value="MerC"/>
    <property type="match status" value="1"/>
</dbReference>
<name>A0A2Z4GFB8_9BACT</name>
<keyword evidence="3" id="KW-1185">Reference proteome</keyword>
<dbReference type="GO" id="GO:0015097">
    <property type="term" value="F:mercury ion transmembrane transporter activity"/>
    <property type="evidence" value="ECO:0007669"/>
    <property type="project" value="InterPro"/>
</dbReference>
<accession>A0A2Z4GFB8</accession>
<dbReference type="AlphaFoldDB" id="A0A2Z4GFB8"/>
<evidence type="ECO:0000313" key="3">
    <source>
        <dbReference type="Proteomes" id="UP000249873"/>
    </source>
</evidence>
<dbReference type="InterPro" id="IPR004891">
    <property type="entry name" value="Mercury-R_MerC"/>
</dbReference>
<feature type="transmembrane region" description="Helical" evidence="1">
    <location>
        <begin position="12"/>
        <end position="37"/>
    </location>
</feature>
<feature type="transmembrane region" description="Helical" evidence="1">
    <location>
        <begin position="49"/>
        <end position="66"/>
    </location>
</feature>
<evidence type="ECO:0008006" key="4">
    <source>
        <dbReference type="Google" id="ProtNLM"/>
    </source>
</evidence>
<reference evidence="2 3" key="1">
    <citation type="submission" date="2018-05" db="EMBL/GenBank/DDBJ databases">
        <title>Complete genome sequence of Arcticibacterium luteifluviistationis SM1504T, a cytophagaceae bacterium isolated from Arctic surface seawater.</title>
        <authorList>
            <person name="Li Y."/>
            <person name="Qin Q.-L."/>
        </authorList>
    </citation>
    <scope>NUCLEOTIDE SEQUENCE [LARGE SCALE GENOMIC DNA]</scope>
    <source>
        <strain evidence="2 3">SM1504</strain>
    </source>
</reference>
<dbReference type="EMBL" id="CP029480">
    <property type="protein sequence ID" value="AWV99483.1"/>
    <property type="molecule type" value="Genomic_DNA"/>
</dbReference>
<evidence type="ECO:0000313" key="2">
    <source>
        <dbReference type="EMBL" id="AWV99483.1"/>
    </source>
</evidence>
<keyword evidence="1" id="KW-0812">Transmembrane</keyword>
<proteinExistence type="predicted"/>
<evidence type="ECO:0000256" key="1">
    <source>
        <dbReference type="SAM" id="Phobius"/>
    </source>
</evidence>
<feature type="transmembrane region" description="Helical" evidence="1">
    <location>
        <begin position="98"/>
        <end position="115"/>
    </location>
</feature>